<dbReference type="AlphaFoldDB" id="A0A2N9JLG7"/>
<evidence type="ECO:0000256" key="1">
    <source>
        <dbReference type="ARBA" id="ARBA00001255"/>
    </source>
</evidence>
<evidence type="ECO:0000259" key="5">
    <source>
        <dbReference type="Pfam" id="PF16875"/>
    </source>
</evidence>
<dbReference type="GO" id="GO:0016052">
    <property type="term" value="P:carbohydrate catabolic process"/>
    <property type="evidence" value="ECO:0007669"/>
    <property type="project" value="InterPro"/>
</dbReference>
<dbReference type="EMBL" id="LT985188">
    <property type="protein sequence ID" value="SPD88431.1"/>
    <property type="molecule type" value="Genomic_DNA"/>
</dbReference>
<dbReference type="PANTHER" id="PTHR43053:SF3">
    <property type="entry name" value="ALPHA-GALACTOSIDASE C-RELATED"/>
    <property type="match status" value="1"/>
</dbReference>
<accession>A0A2N9JLG7</accession>
<dbReference type="InterPro" id="IPR038417">
    <property type="entry name" value="Alpga-gal_N_sf"/>
</dbReference>
<dbReference type="FunFam" id="3.20.20.70:FF:000118">
    <property type="entry name" value="Alpha-galactosidase"/>
    <property type="match status" value="1"/>
</dbReference>
<dbReference type="RefSeq" id="WP_105186944.1">
    <property type="nucleotide sequence ID" value="NZ_BAAAGO010000001.1"/>
</dbReference>
<dbReference type="InterPro" id="IPR002252">
    <property type="entry name" value="Glyco_hydro_36"/>
</dbReference>
<keyword evidence="7" id="KW-1185">Reference proteome</keyword>
<dbReference type="Gene3D" id="3.20.20.70">
    <property type="entry name" value="Aldolase class I"/>
    <property type="match status" value="1"/>
</dbReference>
<dbReference type="CDD" id="cd14791">
    <property type="entry name" value="GH36"/>
    <property type="match status" value="1"/>
</dbReference>
<keyword evidence="4" id="KW-0326">Glycosidase</keyword>
<dbReference type="PROSITE" id="PS00512">
    <property type="entry name" value="ALPHA_GALACTOSIDASE"/>
    <property type="match status" value="1"/>
</dbReference>
<dbReference type="GO" id="GO:0004557">
    <property type="term" value="F:alpha-galactosidase activity"/>
    <property type="evidence" value="ECO:0007669"/>
    <property type="project" value="UniProtKB-EC"/>
</dbReference>
<organism evidence="6 7">
    <name type="scientific">Micropruina glycogenica</name>
    <dbReference type="NCBI Taxonomy" id="75385"/>
    <lineage>
        <taxon>Bacteria</taxon>
        <taxon>Bacillati</taxon>
        <taxon>Actinomycetota</taxon>
        <taxon>Actinomycetes</taxon>
        <taxon>Propionibacteriales</taxon>
        <taxon>Nocardioidaceae</taxon>
        <taxon>Micropruina</taxon>
    </lineage>
</organism>
<dbReference type="InterPro" id="IPR031704">
    <property type="entry name" value="Glyco_hydro_36_N"/>
</dbReference>
<feature type="domain" description="Glycosyl hydrolase family 36 N-terminal" evidence="5">
    <location>
        <begin position="27"/>
        <end position="270"/>
    </location>
</feature>
<comment type="catalytic activity">
    <reaction evidence="1">
        <text>Hydrolysis of terminal, non-reducing alpha-D-galactose residues in alpha-D-galactosides, including galactose oligosaccharides, galactomannans and galactolipids.</text>
        <dbReference type="EC" id="3.2.1.22"/>
    </reaction>
</comment>
<dbReference type="Pfam" id="PF02065">
    <property type="entry name" value="Melibiase"/>
    <property type="match status" value="1"/>
</dbReference>
<gene>
    <name evidence="6" type="ORF">MPLG2_3401</name>
</gene>
<dbReference type="KEGG" id="mgg:MPLG2_3401"/>
<keyword evidence="3" id="KW-0378">Hydrolase</keyword>
<dbReference type="Proteomes" id="UP000238164">
    <property type="component" value="Chromosome 1"/>
</dbReference>
<dbReference type="Gene3D" id="2.60.40.1180">
    <property type="entry name" value="Golgi alpha-mannosidase II"/>
    <property type="match status" value="1"/>
</dbReference>
<dbReference type="InterPro" id="IPR013780">
    <property type="entry name" value="Glyco_hydro_b"/>
</dbReference>
<dbReference type="InterPro" id="IPR050985">
    <property type="entry name" value="Alpha-glycosidase_related"/>
</dbReference>
<evidence type="ECO:0000256" key="4">
    <source>
        <dbReference type="ARBA" id="ARBA00023295"/>
    </source>
</evidence>
<evidence type="ECO:0000256" key="2">
    <source>
        <dbReference type="ARBA" id="ARBA00012755"/>
    </source>
</evidence>
<evidence type="ECO:0000313" key="6">
    <source>
        <dbReference type="EMBL" id="SPD88431.1"/>
    </source>
</evidence>
<dbReference type="PRINTS" id="PR00743">
    <property type="entry name" value="GLHYDRLASE36"/>
</dbReference>
<reference evidence="6 7" key="1">
    <citation type="submission" date="2018-02" db="EMBL/GenBank/DDBJ databases">
        <authorList>
            <person name="Cohen D.B."/>
            <person name="Kent A.D."/>
        </authorList>
    </citation>
    <scope>NUCLEOTIDE SEQUENCE [LARGE SCALE GENOMIC DNA]</scope>
    <source>
        <strain evidence="6">1</strain>
    </source>
</reference>
<name>A0A2N9JLG7_9ACTN</name>
<dbReference type="EC" id="3.2.1.22" evidence="2"/>
<dbReference type="SUPFAM" id="SSF51445">
    <property type="entry name" value="(Trans)glycosidases"/>
    <property type="match status" value="1"/>
</dbReference>
<dbReference type="Gene3D" id="2.70.98.60">
    <property type="entry name" value="alpha-galactosidase from lactobacil brevis"/>
    <property type="match status" value="1"/>
</dbReference>
<dbReference type="InterPro" id="IPR000111">
    <property type="entry name" value="Glyco_hydro_27/36_CS"/>
</dbReference>
<dbReference type="OrthoDB" id="9758822at2"/>
<dbReference type="InterPro" id="IPR017853">
    <property type="entry name" value="GH"/>
</dbReference>
<evidence type="ECO:0000313" key="7">
    <source>
        <dbReference type="Proteomes" id="UP000238164"/>
    </source>
</evidence>
<dbReference type="InterPro" id="IPR013785">
    <property type="entry name" value="Aldolase_TIM"/>
</dbReference>
<protein>
    <recommendedName>
        <fullName evidence="2">alpha-galactosidase</fullName>
        <ecNumber evidence="2">3.2.1.22</ecNumber>
    </recommendedName>
</protein>
<dbReference type="Pfam" id="PF16875">
    <property type="entry name" value="Glyco_hydro_36N"/>
    <property type="match status" value="1"/>
</dbReference>
<proteinExistence type="predicted"/>
<sequence>MPHAVDSMILLRAGGVALLLDCTADQLPAVVHWGADLGELSASDAATMIAAGVHPIVPNIVDEPVRVAMLPEHRTGWVGRPGLSGSRGGRDWSPRFTGAEVFVDGDAVTEAGLTSLGAGVVVWQGADAVAGLGLTLTVELTPDGLVRTRARLVNDGSDDYQLGDLVMALPVPPVARELFDFGGRWGRERSPQRGPFTVGVHLREGRKGRTGPDAATVLHAGVPGFDFGSGELWGVHTGWSGNHTHYAERLSTGEQVLGGGELLLPGEVALAPGASYESPWLYGSYGNGLDEVARRFHRYLRARPQHPATDRPVTINVWEAVYFDHTLEPLLELAEKAAAVGVERYVLDDGWFGARRNDKAGLGDWTVSADMWPHGLHPLVNRVRELGMQFGLWFEPEMINLDSDVARAHPEWIMSTGDRLPVPSRTQQVINLGIAECYAYIRDAMSALIAEYGIDYIKWDHNRDLIDAGTQPSGRPGVHAQTLATYRLMDDLKAAHPGLEIESCSSGGSRVDLGILERTDRVWVSDCIDPHDRQQMMRWTQQLLPPELLGSHIASGISHTTGRSHELNFRAATAIFGHLGIEWDIRRASEADMAELAEWVAFYKANRSLLLAGDLYRVDFPDASLNAFGVVAPDKSRALYSFASVDRSGVALLGRLRLPGLDASRRYRVAPVLVGRAPSGLRPPAWWGVERDWSNELEDLTAHKPPRFVPSRPDLGVVLPGSALASNGLTDAPVDPDHVILYEVTAVD</sequence>
<dbReference type="PANTHER" id="PTHR43053">
    <property type="entry name" value="GLYCOSIDASE FAMILY 31"/>
    <property type="match status" value="1"/>
</dbReference>
<evidence type="ECO:0000256" key="3">
    <source>
        <dbReference type="ARBA" id="ARBA00022801"/>
    </source>
</evidence>